<evidence type="ECO:0000256" key="3">
    <source>
        <dbReference type="SAM" id="Coils"/>
    </source>
</evidence>
<dbReference type="Pfam" id="PF25876">
    <property type="entry name" value="HH_MFP_RND"/>
    <property type="match status" value="1"/>
</dbReference>
<dbReference type="PROSITE" id="PS51257">
    <property type="entry name" value="PROKAR_LIPOPROTEIN"/>
    <property type="match status" value="1"/>
</dbReference>
<dbReference type="InterPro" id="IPR050465">
    <property type="entry name" value="UPF0194_transport"/>
</dbReference>
<protein>
    <submittedName>
        <fullName evidence="6">Hemolysin secretion protein D</fullName>
    </submittedName>
</protein>
<dbReference type="Gene3D" id="2.40.50.100">
    <property type="match status" value="1"/>
</dbReference>
<dbReference type="GO" id="GO:0030313">
    <property type="term" value="C:cell envelope"/>
    <property type="evidence" value="ECO:0007669"/>
    <property type="project" value="UniProtKB-SubCell"/>
</dbReference>
<keyword evidence="4" id="KW-0732">Signal</keyword>
<evidence type="ECO:0000256" key="4">
    <source>
        <dbReference type="SAM" id="SignalP"/>
    </source>
</evidence>
<dbReference type="PANTHER" id="PTHR32347">
    <property type="entry name" value="EFFLUX SYSTEM COMPONENT YKNX-RELATED"/>
    <property type="match status" value="1"/>
</dbReference>
<dbReference type="Gene3D" id="1.10.287.470">
    <property type="entry name" value="Helix hairpin bin"/>
    <property type="match status" value="1"/>
</dbReference>
<dbReference type="Proteomes" id="UP000249447">
    <property type="component" value="Chromosome"/>
</dbReference>
<dbReference type="KEGG" id="lmb:C9I47_0921"/>
<evidence type="ECO:0000256" key="1">
    <source>
        <dbReference type="ARBA" id="ARBA00004196"/>
    </source>
</evidence>
<proteinExistence type="predicted"/>
<dbReference type="RefSeq" id="WP_111265800.1">
    <property type="nucleotide sequence ID" value="NZ_CP029843.1"/>
</dbReference>
<dbReference type="OrthoDB" id="8558741at2"/>
<evidence type="ECO:0000313" key="6">
    <source>
        <dbReference type="EMBL" id="AWV06642.1"/>
    </source>
</evidence>
<feature type="signal peptide" evidence="4">
    <location>
        <begin position="1"/>
        <end position="18"/>
    </location>
</feature>
<dbReference type="PANTHER" id="PTHR32347:SF29">
    <property type="entry name" value="UPF0194 MEMBRANE PROTEIN YBHG"/>
    <property type="match status" value="1"/>
</dbReference>
<dbReference type="InterPro" id="IPR058624">
    <property type="entry name" value="MdtA-like_HH"/>
</dbReference>
<feature type="coiled-coil region" evidence="3">
    <location>
        <begin position="75"/>
        <end position="121"/>
    </location>
</feature>
<accession>A0A2U9T4X3</accession>
<feature type="chain" id="PRO_5015890050" evidence="4">
    <location>
        <begin position="19"/>
        <end position="329"/>
    </location>
</feature>
<comment type="subcellular location">
    <subcellularLocation>
        <location evidence="1">Cell envelope</location>
    </subcellularLocation>
</comment>
<dbReference type="AlphaFoldDB" id="A0A2U9T4X3"/>
<dbReference type="SUPFAM" id="SSF111369">
    <property type="entry name" value="HlyD-like secretion proteins"/>
    <property type="match status" value="1"/>
</dbReference>
<organism evidence="6 7">
    <name type="scientific">Marilutibacter maris</name>
    <dbReference type="NCBI Taxonomy" id="1605891"/>
    <lineage>
        <taxon>Bacteria</taxon>
        <taxon>Pseudomonadati</taxon>
        <taxon>Pseudomonadota</taxon>
        <taxon>Gammaproteobacteria</taxon>
        <taxon>Lysobacterales</taxon>
        <taxon>Lysobacteraceae</taxon>
        <taxon>Marilutibacter</taxon>
    </lineage>
</organism>
<dbReference type="EMBL" id="CP029843">
    <property type="protein sequence ID" value="AWV06642.1"/>
    <property type="molecule type" value="Genomic_DNA"/>
</dbReference>
<evidence type="ECO:0000313" key="7">
    <source>
        <dbReference type="Proteomes" id="UP000249447"/>
    </source>
</evidence>
<reference evidence="6 7" key="1">
    <citation type="submission" date="2018-05" db="EMBL/GenBank/DDBJ databases">
        <title>The complete genome of Lysobacter maris HZ9B, a marine bacterium antagonistic against terrestrial plant pathogens.</title>
        <authorList>
            <person name="Zhang X.-Q."/>
        </authorList>
    </citation>
    <scope>NUCLEOTIDE SEQUENCE [LARGE SCALE GENOMIC DNA]</scope>
    <source>
        <strain evidence="6 7">HZ9B</strain>
    </source>
</reference>
<gene>
    <name evidence="6" type="ORF">C9I47_0921</name>
</gene>
<keyword evidence="2 3" id="KW-0175">Coiled coil</keyword>
<feature type="domain" description="Multidrug resistance protein MdtA-like alpha-helical hairpin" evidence="5">
    <location>
        <begin position="101"/>
        <end position="160"/>
    </location>
</feature>
<evidence type="ECO:0000259" key="5">
    <source>
        <dbReference type="Pfam" id="PF25876"/>
    </source>
</evidence>
<evidence type="ECO:0000256" key="2">
    <source>
        <dbReference type="ARBA" id="ARBA00023054"/>
    </source>
</evidence>
<name>A0A2U9T4X3_9GAMM</name>
<keyword evidence="7" id="KW-1185">Reference proteome</keyword>
<sequence length="329" mass="34697">MKRSIATLAVVLALSLSAACSRDTPDALGTLERDRITLPAPAAERIVAIDVREGQAVRAGERVMQLEPDRTGARLQALQAQARQAGEALAELEAGPRGETIDQARAQLAAARAQAADAQAYFARVEPLGRRQLVSQAEVDRARAAAGNAGAQVRAAQAALLELEHGTRGERVAQGRAAEVAASAEAAAQQVTLDKLSLVAPRDAIVESLPYKLGDQAPVGAPLALLLVGEAPHARVYVPEPVRAGIRVGQPAKVRVEGLDAEFDGRVRMIRSEPSFTPYYALTGEDAARLSYLAEIALEGEAARELAVGLPVQVRFLPQRDGDRAGAAR</sequence>